<accession>A1ZLY3</accession>
<dbReference type="PANTHER" id="PTHR40036">
    <property type="entry name" value="MACROCIN O-METHYLTRANSFERASE"/>
    <property type="match status" value="1"/>
</dbReference>
<dbReference type="SUPFAM" id="SSF53335">
    <property type="entry name" value="S-adenosyl-L-methionine-dependent methyltransferases"/>
    <property type="match status" value="1"/>
</dbReference>
<reference evidence="1 2" key="1">
    <citation type="submission" date="2007-01" db="EMBL/GenBank/DDBJ databases">
        <authorList>
            <person name="Haygood M."/>
            <person name="Podell S."/>
            <person name="Anderson C."/>
            <person name="Hopkinson B."/>
            <person name="Roe K."/>
            <person name="Barbeau K."/>
            <person name="Gaasterland T."/>
            <person name="Ferriera S."/>
            <person name="Johnson J."/>
            <person name="Kravitz S."/>
            <person name="Beeson K."/>
            <person name="Sutton G."/>
            <person name="Rogers Y.-H."/>
            <person name="Friedman R."/>
            <person name="Frazier M."/>
            <person name="Venter J.C."/>
        </authorList>
    </citation>
    <scope>NUCLEOTIDE SEQUENCE [LARGE SCALE GENOMIC DNA]</scope>
    <source>
        <strain evidence="1 2">ATCC 23134</strain>
    </source>
</reference>
<proteinExistence type="predicted"/>
<gene>
    <name evidence="1" type="ORF">M23134_04362</name>
</gene>
<dbReference type="InterPro" id="IPR029063">
    <property type="entry name" value="SAM-dependent_MTases_sf"/>
</dbReference>
<evidence type="ECO:0000313" key="2">
    <source>
        <dbReference type="Proteomes" id="UP000004095"/>
    </source>
</evidence>
<comment type="caution">
    <text evidence="1">The sequence shown here is derived from an EMBL/GenBank/DDBJ whole genome shotgun (WGS) entry which is preliminary data.</text>
</comment>
<organism evidence="1 2">
    <name type="scientific">Microscilla marina ATCC 23134</name>
    <dbReference type="NCBI Taxonomy" id="313606"/>
    <lineage>
        <taxon>Bacteria</taxon>
        <taxon>Pseudomonadati</taxon>
        <taxon>Bacteroidota</taxon>
        <taxon>Cytophagia</taxon>
        <taxon>Cytophagales</taxon>
        <taxon>Microscillaceae</taxon>
        <taxon>Microscilla</taxon>
    </lineage>
</organism>
<sequence length="217" mass="25267">MLKHFFAAKQKRYRQHIYQTFQTYTMVPRQPYLHNLELAERIRYFEGAIVECGVWKGGMIAGMAKLLGRQREYFLFDSFEGLPPAELIDGVRALKWQATPSNPHYHNNCKADYEEAAKAMELAGITNAYIYKGWFDQTLGQYPKEPIALLRLDADWYASTLLCLEHLFDYVVNDGIIIMDDYYTWDGCARAVHDFLSARSATARIYTYNNSVCWIKK</sequence>
<dbReference type="OrthoDB" id="3826968at2"/>
<evidence type="ECO:0000313" key="1">
    <source>
        <dbReference type="EMBL" id="EAY28515.1"/>
    </source>
</evidence>
<dbReference type="Pfam" id="PF05711">
    <property type="entry name" value="TylF"/>
    <property type="match status" value="1"/>
</dbReference>
<protein>
    <submittedName>
        <fullName evidence="1">MtfB</fullName>
    </submittedName>
</protein>
<dbReference type="PANTHER" id="PTHR40036:SF1">
    <property type="entry name" value="MACROCIN O-METHYLTRANSFERASE"/>
    <property type="match status" value="1"/>
</dbReference>
<dbReference type="Gene3D" id="3.40.50.150">
    <property type="entry name" value="Vaccinia Virus protein VP39"/>
    <property type="match status" value="1"/>
</dbReference>
<dbReference type="EMBL" id="AAWS01000015">
    <property type="protein sequence ID" value="EAY28515.1"/>
    <property type="molecule type" value="Genomic_DNA"/>
</dbReference>
<dbReference type="RefSeq" id="WP_002697739.1">
    <property type="nucleotide sequence ID" value="NZ_AAWS01000015.1"/>
</dbReference>
<keyword evidence="2" id="KW-1185">Reference proteome</keyword>
<dbReference type="AlphaFoldDB" id="A1ZLY3"/>
<name>A1ZLY3_MICM2</name>
<dbReference type="Proteomes" id="UP000004095">
    <property type="component" value="Unassembled WGS sequence"/>
</dbReference>
<dbReference type="eggNOG" id="COG4122">
    <property type="taxonomic scope" value="Bacteria"/>
</dbReference>
<dbReference type="InterPro" id="IPR008884">
    <property type="entry name" value="TylF_MeTrfase"/>
</dbReference>